<dbReference type="HOGENOM" id="CLU_042636_0_0_9"/>
<dbReference type="GO" id="GO:0042601">
    <property type="term" value="C:endospore-forming forespore"/>
    <property type="evidence" value="ECO:0007669"/>
    <property type="project" value="TreeGrafter"/>
</dbReference>
<dbReference type="Gene3D" id="3.90.1200.10">
    <property type="match status" value="1"/>
</dbReference>
<keyword evidence="2" id="KW-0946">Virion</keyword>
<dbReference type="Gene3D" id="3.30.200.20">
    <property type="entry name" value="Phosphorylase Kinase, domain 1"/>
    <property type="match status" value="1"/>
</dbReference>
<dbReference type="SUPFAM" id="SSF56112">
    <property type="entry name" value="Protein kinase-like (PK-like)"/>
    <property type="match status" value="1"/>
</dbReference>
<organism evidence="2 3">
    <name type="scientific">Brevibacillus laterosporus LMG 15441</name>
    <dbReference type="NCBI Taxonomy" id="1042163"/>
    <lineage>
        <taxon>Bacteria</taxon>
        <taxon>Bacillati</taxon>
        <taxon>Bacillota</taxon>
        <taxon>Bacilli</taxon>
        <taxon>Bacillales</taxon>
        <taxon>Paenibacillaceae</taxon>
        <taxon>Brevibacillus</taxon>
    </lineage>
</organism>
<reference evidence="2 3" key="1">
    <citation type="journal article" date="2011" name="J. Bacteriol.">
        <title>Genome sequence of Brevibacillus laterosporus LMG 15441, a pathogen of invertebrates.</title>
        <authorList>
            <person name="Djukic M."/>
            <person name="Poehlein A."/>
            <person name="Thurmer A."/>
            <person name="Daniel R."/>
        </authorList>
    </citation>
    <scope>NUCLEOTIDE SEQUENCE [LARGE SCALE GENOMIC DNA]</scope>
    <source>
        <strain evidence="2 3">LMG 15441</strain>
    </source>
</reference>
<evidence type="ECO:0000259" key="1">
    <source>
        <dbReference type="Pfam" id="PF01636"/>
    </source>
</evidence>
<dbReference type="InterPro" id="IPR047175">
    <property type="entry name" value="CotS-like"/>
</dbReference>
<dbReference type="InterPro" id="IPR002575">
    <property type="entry name" value="Aminoglycoside_PTrfase"/>
</dbReference>
<keyword evidence="3" id="KW-1185">Reference proteome</keyword>
<dbReference type="AlphaFoldDB" id="A0A075R3F7"/>
<dbReference type="InterPro" id="IPR011009">
    <property type="entry name" value="Kinase-like_dom_sf"/>
</dbReference>
<dbReference type="Proteomes" id="UP000005850">
    <property type="component" value="Chromosome"/>
</dbReference>
<evidence type="ECO:0000313" key="3">
    <source>
        <dbReference type="Proteomes" id="UP000005850"/>
    </source>
</evidence>
<dbReference type="EMBL" id="CP007806">
    <property type="protein sequence ID" value="AIG27067.1"/>
    <property type="molecule type" value="Genomic_DNA"/>
</dbReference>
<accession>A0A075R3F7</accession>
<keyword evidence="2" id="KW-0167">Capsid protein</keyword>
<dbReference type="Pfam" id="PF01636">
    <property type="entry name" value="APH"/>
    <property type="match status" value="1"/>
</dbReference>
<evidence type="ECO:0000313" key="2">
    <source>
        <dbReference type="EMBL" id="AIG27067.1"/>
    </source>
</evidence>
<dbReference type="RefSeq" id="WP_003336096.1">
    <property type="nucleotide sequence ID" value="NZ_CP007806.1"/>
</dbReference>
<name>A0A075R3F7_BRELA</name>
<feature type="domain" description="Aminoglycoside phosphotransferase" evidence="1">
    <location>
        <begin position="34"/>
        <end position="268"/>
    </location>
</feature>
<dbReference type="STRING" id="1042163.BRLA_c027480"/>
<dbReference type="KEGG" id="blr:BRLA_c027480"/>
<dbReference type="PANTHER" id="PTHR39179">
    <property type="entry name" value="SPORE COAT PROTEIN I"/>
    <property type="match status" value="1"/>
</dbReference>
<proteinExistence type="predicted"/>
<gene>
    <name evidence="2" type="primary">cotI_2</name>
    <name evidence="2" type="ORF">BRLA_c027480</name>
</gene>
<sequence>MNKLLTNQVKKHFGLTIRSSKNLSRISTVHVSKIITDQGIYLLKGKEEQESRMRYIRAAQQHLHEKKILIPREYLTVNGQPYFTFENKRYILQEWIKGKSPTVSSLENILKLGKLIGRFHHRSLGFSPPADCRAMGALDWENEYQADKRRIDQWYKKHLRSDSPKIKWIIRYCKRFSSRAEWAYQKLLANSFYHEWKSYPDEQHYLCHGDYHPRNTMFQKNTPYLIDWEDIRHDFVSKDISRMHFMIMRKHKTFCPSRFESFLQAYQQQNPLQSHELGLLYIDLSFPHMFERFLRKSLYKKMNTNEVASFVKNEWKKTLYMCRKAKLYC</sequence>
<dbReference type="eggNOG" id="COG2334">
    <property type="taxonomic scope" value="Bacteria"/>
</dbReference>
<dbReference type="PANTHER" id="PTHR39179:SF3">
    <property type="entry name" value="COTS-RELATED PROTEIN"/>
    <property type="match status" value="1"/>
</dbReference>
<protein>
    <submittedName>
        <fullName evidence="2">Spore coat protein I</fullName>
    </submittedName>
</protein>